<dbReference type="Proteomes" id="UP000697710">
    <property type="component" value="Unassembled WGS sequence"/>
</dbReference>
<proteinExistence type="predicted"/>
<dbReference type="Gene3D" id="2.60.40.4070">
    <property type="match status" value="1"/>
</dbReference>
<accession>A0A956LZK2</accession>
<reference evidence="3" key="1">
    <citation type="submission" date="2020-04" db="EMBL/GenBank/DDBJ databases">
        <authorList>
            <person name="Zhang T."/>
        </authorList>
    </citation>
    <scope>NUCLEOTIDE SEQUENCE</scope>
    <source>
        <strain evidence="3">HKST-UBA01</strain>
    </source>
</reference>
<sequence length="497" mass="56126">MTNAERQGIADAPIVCGNGEESVGPDQQRLGDYDEFRDSEHFRVHFYSTGPDAPAGWPDPAYVDSVLAAFEIAFRVFRDDLALPIAIPDGNRRGGHDLYDCMIRDLGDEVSGSASRDSCAWVEGHQICSGTMLLDNDLRLPARIAVHEYFHLVQLAIDPRGRSWFYESTATWAIHAALPEDLALAYYSIERFLQPHLPLTTLTDTHEYAAYLYWVMLEELTAHDFVPNVMRRSADVYWETARDEELARYGLTYEATLCSLAVWSNSTGLHDDGKHFANGAWYPGLKPTAVHAELPFNDHKGIRDCWPTGFHALRVEGPGTRSSLQLRFRQPEDQAPYRKMILLARDLDNGIAHIDGREEAGGWVWEVPRWNRLQDVTLLLVHLDGIDPEADYEYDAEEHGESFAREALTLVASPNPFSSETELRAYLLGDPSDVTARIFDVRGRLVRSWRELTVPPGEFALEWDGTDSRGVRLPSGSYFLDLRSGDAQLTRRVMILK</sequence>
<gene>
    <name evidence="3" type="ORF">KC729_10425</name>
</gene>
<feature type="domain" description="FlgD/Vpr Ig-like" evidence="2">
    <location>
        <begin position="422"/>
        <end position="480"/>
    </location>
</feature>
<evidence type="ECO:0000313" key="4">
    <source>
        <dbReference type="Proteomes" id="UP000697710"/>
    </source>
</evidence>
<organism evidence="3 4">
    <name type="scientific">Eiseniibacteriota bacterium</name>
    <dbReference type="NCBI Taxonomy" id="2212470"/>
    <lineage>
        <taxon>Bacteria</taxon>
        <taxon>Candidatus Eiseniibacteriota</taxon>
    </lineage>
</organism>
<evidence type="ECO:0000256" key="1">
    <source>
        <dbReference type="SAM" id="MobiDB-lite"/>
    </source>
</evidence>
<evidence type="ECO:0000313" key="3">
    <source>
        <dbReference type="EMBL" id="MCA9728088.1"/>
    </source>
</evidence>
<comment type="caution">
    <text evidence="3">The sequence shown here is derived from an EMBL/GenBank/DDBJ whole genome shotgun (WGS) entry which is preliminary data.</text>
</comment>
<name>A0A956LZK2_UNCEI</name>
<dbReference type="Pfam" id="PF13860">
    <property type="entry name" value="FlgD_ig"/>
    <property type="match status" value="1"/>
</dbReference>
<dbReference type="EMBL" id="JAGQHR010000297">
    <property type="protein sequence ID" value="MCA9728088.1"/>
    <property type="molecule type" value="Genomic_DNA"/>
</dbReference>
<protein>
    <recommendedName>
        <fullName evidence="2">FlgD/Vpr Ig-like domain-containing protein</fullName>
    </recommendedName>
</protein>
<dbReference type="AlphaFoldDB" id="A0A956LZK2"/>
<dbReference type="InterPro" id="IPR025965">
    <property type="entry name" value="FlgD/Vpr_Ig-like"/>
</dbReference>
<evidence type="ECO:0000259" key="2">
    <source>
        <dbReference type="Pfam" id="PF13860"/>
    </source>
</evidence>
<feature type="region of interest" description="Disordered" evidence="1">
    <location>
        <begin position="1"/>
        <end position="26"/>
    </location>
</feature>
<reference evidence="3" key="2">
    <citation type="journal article" date="2021" name="Microbiome">
        <title>Successional dynamics and alternative stable states in a saline activated sludge microbial community over 9 years.</title>
        <authorList>
            <person name="Wang Y."/>
            <person name="Ye J."/>
            <person name="Ju F."/>
            <person name="Liu L."/>
            <person name="Boyd J.A."/>
            <person name="Deng Y."/>
            <person name="Parks D.H."/>
            <person name="Jiang X."/>
            <person name="Yin X."/>
            <person name="Woodcroft B.J."/>
            <person name="Tyson G.W."/>
            <person name="Hugenholtz P."/>
            <person name="Polz M.F."/>
            <person name="Zhang T."/>
        </authorList>
    </citation>
    <scope>NUCLEOTIDE SEQUENCE</scope>
    <source>
        <strain evidence="3">HKST-UBA01</strain>
    </source>
</reference>